<evidence type="ECO:0000313" key="13">
    <source>
        <dbReference type="Proteomes" id="UP000271889"/>
    </source>
</evidence>
<reference evidence="12 13" key="1">
    <citation type="submission" date="2018-11" db="EMBL/GenBank/DDBJ databases">
        <authorList>
            <consortium name="Pathogen Informatics"/>
        </authorList>
    </citation>
    <scope>NUCLEOTIDE SEQUENCE [LARGE SCALE GENOMIC DNA]</scope>
</reference>
<dbReference type="PANTHER" id="PTHR11904:SF9">
    <property type="entry name" value="PURINE NUCLEOSIDE PHOSPHORYLASE-RELATED"/>
    <property type="match status" value="1"/>
</dbReference>
<comment type="catalytic activity">
    <reaction evidence="6">
        <text>inosine + phosphate = alpha-D-ribose 1-phosphate + hypoxanthine</text>
        <dbReference type="Rhea" id="RHEA:27646"/>
        <dbReference type="ChEBI" id="CHEBI:17368"/>
        <dbReference type="ChEBI" id="CHEBI:17596"/>
        <dbReference type="ChEBI" id="CHEBI:43474"/>
        <dbReference type="ChEBI" id="CHEBI:57720"/>
        <dbReference type="EC" id="2.4.2.1"/>
    </reaction>
</comment>
<evidence type="ECO:0000256" key="3">
    <source>
        <dbReference type="ARBA" id="ARBA00011886"/>
    </source>
</evidence>
<dbReference type="PANTHER" id="PTHR11904">
    <property type="entry name" value="METHYLTHIOADENOSINE/PURINE NUCLEOSIDE PHOSPHORYLASE"/>
    <property type="match status" value="1"/>
</dbReference>
<organism evidence="12 13">
    <name type="scientific">Cylicostephanus goldi</name>
    <name type="common">Nematode worm</name>
    <dbReference type="NCBI Taxonomy" id="71465"/>
    <lineage>
        <taxon>Eukaryota</taxon>
        <taxon>Metazoa</taxon>
        <taxon>Ecdysozoa</taxon>
        <taxon>Nematoda</taxon>
        <taxon>Chromadorea</taxon>
        <taxon>Rhabditida</taxon>
        <taxon>Rhabditina</taxon>
        <taxon>Rhabditomorpha</taxon>
        <taxon>Strongyloidea</taxon>
        <taxon>Strongylidae</taxon>
        <taxon>Cylicostephanus</taxon>
    </lineage>
</organism>
<accession>A0A3P7MRY6</accession>
<comment type="similarity">
    <text evidence="2">Belongs to the PNP/MTAP phosphorylase family.</text>
</comment>
<dbReference type="OrthoDB" id="10261782at2759"/>
<name>A0A3P7MRY6_CYLGO</name>
<gene>
    <name evidence="12" type="ORF">CGOC_LOCUS12116</name>
</gene>
<keyword evidence="4" id="KW-0328">Glycosyltransferase</keyword>
<dbReference type="GO" id="GO:0005737">
    <property type="term" value="C:cytoplasm"/>
    <property type="evidence" value="ECO:0007669"/>
    <property type="project" value="TreeGrafter"/>
</dbReference>
<proteinExistence type="inferred from homology"/>
<dbReference type="SUPFAM" id="SSF53167">
    <property type="entry name" value="Purine and uridine phosphorylases"/>
    <property type="match status" value="1"/>
</dbReference>
<feature type="domain" description="Nucleoside phosphorylase" evidence="11">
    <location>
        <begin position="1"/>
        <end position="73"/>
    </location>
</feature>
<keyword evidence="5" id="KW-0808">Transferase</keyword>
<dbReference type="InterPro" id="IPR035994">
    <property type="entry name" value="Nucleoside_phosphorylase_sf"/>
</dbReference>
<dbReference type="Proteomes" id="UP000271889">
    <property type="component" value="Unassembled WGS sequence"/>
</dbReference>
<evidence type="ECO:0000256" key="9">
    <source>
        <dbReference type="ARBA" id="ARBA00023970"/>
    </source>
</evidence>
<dbReference type="InterPro" id="IPR000845">
    <property type="entry name" value="Nucleoside_phosphorylase_d"/>
</dbReference>
<dbReference type="EMBL" id="UYRV01120765">
    <property type="protein sequence ID" value="VDN32484.1"/>
    <property type="molecule type" value="Genomic_DNA"/>
</dbReference>
<evidence type="ECO:0000256" key="6">
    <source>
        <dbReference type="ARBA" id="ARBA00023918"/>
    </source>
</evidence>
<evidence type="ECO:0000256" key="5">
    <source>
        <dbReference type="ARBA" id="ARBA00022679"/>
    </source>
</evidence>
<evidence type="ECO:0000256" key="4">
    <source>
        <dbReference type="ARBA" id="ARBA00022676"/>
    </source>
</evidence>
<dbReference type="Gene3D" id="3.40.50.1580">
    <property type="entry name" value="Nucleoside phosphorylase domain"/>
    <property type="match status" value="1"/>
</dbReference>
<protein>
    <recommendedName>
        <fullName evidence="3">purine-nucleoside phosphorylase</fullName>
        <ecNumber evidence="3">2.4.2.1</ecNumber>
    </recommendedName>
    <alternativeName>
        <fullName evidence="10">Inosine-guanosine phosphorylase</fullName>
    </alternativeName>
</protein>
<keyword evidence="13" id="KW-1185">Reference proteome</keyword>
<dbReference type="GO" id="GO:0004731">
    <property type="term" value="F:purine-nucleoside phosphorylase activity"/>
    <property type="evidence" value="ECO:0007669"/>
    <property type="project" value="UniProtKB-EC"/>
</dbReference>
<evidence type="ECO:0000259" key="11">
    <source>
        <dbReference type="Pfam" id="PF01048"/>
    </source>
</evidence>
<comment type="pathway">
    <text evidence="1">Purine metabolism; purine nucleoside salvage.</text>
</comment>
<dbReference type="Pfam" id="PF01048">
    <property type="entry name" value="PNP_UDP_1"/>
    <property type="match status" value="1"/>
</dbReference>
<dbReference type="InterPro" id="IPR011268">
    <property type="entry name" value="Purine_phosphorylase"/>
</dbReference>
<evidence type="ECO:0000256" key="10">
    <source>
        <dbReference type="ARBA" id="ARBA00031036"/>
    </source>
</evidence>
<dbReference type="UniPathway" id="UPA00606"/>
<evidence type="ECO:0000313" key="12">
    <source>
        <dbReference type="EMBL" id="VDN32484.1"/>
    </source>
</evidence>
<dbReference type="GO" id="GO:0009116">
    <property type="term" value="P:nucleoside metabolic process"/>
    <property type="evidence" value="ECO:0007669"/>
    <property type="project" value="InterPro"/>
</dbReference>
<evidence type="ECO:0000256" key="7">
    <source>
        <dbReference type="ARBA" id="ARBA00023929"/>
    </source>
</evidence>
<dbReference type="AlphaFoldDB" id="A0A3P7MRY6"/>
<evidence type="ECO:0000256" key="8">
    <source>
        <dbReference type="ARBA" id="ARBA00023950"/>
    </source>
</evidence>
<evidence type="ECO:0000256" key="2">
    <source>
        <dbReference type="ARBA" id="ARBA00006751"/>
    </source>
</evidence>
<comment type="catalytic activity">
    <reaction evidence="7">
        <text>2'-deoxyguanosine + phosphate = 2-deoxy-alpha-D-ribose 1-phosphate + guanine</text>
        <dbReference type="Rhea" id="RHEA:27738"/>
        <dbReference type="ChEBI" id="CHEBI:16235"/>
        <dbReference type="ChEBI" id="CHEBI:17172"/>
        <dbReference type="ChEBI" id="CHEBI:43474"/>
        <dbReference type="ChEBI" id="CHEBI:57259"/>
        <dbReference type="EC" id="2.4.2.1"/>
    </reaction>
</comment>
<comment type="catalytic activity">
    <reaction evidence="8">
        <text>2'-deoxyinosine + phosphate = 2-deoxy-alpha-D-ribose 1-phosphate + hypoxanthine</text>
        <dbReference type="Rhea" id="RHEA:27750"/>
        <dbReference type="ChEBI" id="CHEBI:17368"/>
        <dbReference type="ChEBI" id="CHEBI:28997"/>
        <dbReference type="ChEBI" id="CHEBI:43474"/>
        <dbReference type="ChEBI" id="CHEBI:57259"/>
        <dbReference type="EC" id="2.4.2.1"/>
    </reaction>
</comment>
<dbReference type="EC" id="2.4.2.1" evidence="3"/>
<evidence type="ECO:0000256" key="1">
    <source>
        <dbReference type="ARBA" id="ARBA00005058"/>
    </source>
</evidence>
<sequence length="78" mass="8431">MFKSAGGAAFGMSTCHEVAVARQCGIKVIAFSLITNICNTDADTSVDVTHAEVLQTAEEARDRTCKFVKELVRRLPSL</sequence>
<comment type="catalytic activity">
    <reaction evidence="9">
        <text>guanosine + phosphate = alpha-D-ribose 1-phosphate + guanine</text>
        <dbReference type="Rhea" id="RHEA:13233"/>
        <dbReference type="ChEBI" id="CHEBI:16235"/>
        <dbReference type="ChEBI" id="CHEBI:16750"/>
        <dbReference type="ChEBI" id="CHEBI:43474"/>
        <dbReference type="ChEBI" id="CHEBI:57720"/>
        <dbReference type="EC" id="2.4.2.1"/>
    </reaction>
</comment>